<accession>A0A0C9ZKB7</accession>
<feature type="compositionally biased region" description="Pro residues" evidence="1">
    <location>
        <begin position="139"/>
        <end position="161"/>
    </location>
</feature>
<feature type="region of interest" description="Disordered" evidence="1">
    <location>
        <begin position="131"/>
        <end position="213"/>
    </location>
</feature>
<evidence type="ECO:0000313" key="3">
    <source>
        <dbReference type="Proteomes" id="UP000054018"/>
    </source>
</evidence>
<reference evidence="3" key="2">
    <citation type="submission" date="2015-01" db="EMBL/GenBank/DDBJ databases">
        <title>Evolutionary Origins and Diversification of the Mycorrhizal Mutualists.</title>
        <authorList>
            <consortium name="DOE Joint Genome Institute"/>
            <consortium name="Mycorrhizal Genomics Consortium"/>
            <person name="Kohler A."/>
            <person name="Kuo A."/>
            <person name="Nagy L.G."/>
            <person name="Floudas D."/>
            <person name="Copeland A."/>
            <person name="Barry K.W."/>
            <person name="Cichocki N."/>
            <person name="Veneault-Fourrey C."/>
            <person name="LaButti K."/>
            <person name="Lindquist E.A."/>
            <person name="Lipzen A."/>
            <person name="Lundell T."/>
            <person name="Morin E."/>
            <person name="Murat C."/>
            <person name="Riley R."/>
            <person name="Ohm R."/>
            <person name="Sun H."/>
            <person name="Tunlid A."/>
            <person name="Henrissat B."/>
            <person name="Grigoriev I.V."/>
            <person name="Hibbett D.S."/>
            <person name="Martin F."/>
        </authorList>
    </citation>
    <scope>NUCLEOTIDE SEQUENCE [LARGE SCALE GENOMIC DNA]</scope>
    <source>
        <strain evidence="3">441</strain>
    </source>
</reference>
<evidence type="ECO:0000256" key="1">
    <source>
        <dbReference type="SAM" id="MobiDB-lite"/>
    </source>
</evidence>
<keyword evidence="3" id="KW-1185">Reference proteome</keyword>
<dbReference type="Proteomes" id="UP000054018">
    <property type="component" value="Unassembled WGS sequence"/>
</dbReference>
<feature type="non-terminal residue" evidence="2">
    <location>
        <position position="392"/>
    </location>
</feature>
<dbReference type="HOGENOM" id="CLU_705080_0_0_1"/>
<evidence type="ECO:0000313" key="2">
    <source>
        <dbReference type="EMBL" id="KIK20363.1"/>
    </source>
</evidence>
<dbReference type="AlphaFoldDB" id="A0A0C9ZKB7"/>
<proteinExistence type="predicted"/>
<feature type="non-terminal residue" evidence="2">
    <location>
        <position position="1"/>
    </location>
</feature>
<gene>
    <name evidence="2" type="ORF">PISMIDRAFT_13044</name>
</gene>
<name>A0A0C9ZKB7_9AGAM</name>
<dbReference type="EMBL" id="KN833766">
    <property type="protein sequence ID" value="KIK20363.1"/>
    <property type="molecule type" value="Genomic_DNA"/>
</dbReference>
<organism evidence="2 3">
    <name type="scientific">Pisolithus microcarpus 441</name>
    <dbReference type="NCBI Taxonomy" id="765257"/>
    <lineage>
        <taxon>Eukaryota</taxon>
        <taxon>Fungi</taxon>
        <taxon>Dikarya</taxon>
        <taxon>Basidiomycota</taxon>
        <taxon>Agaricomycotina</taxon>
        <taxon>Agaricomycetes</taxon>
        <taxon>Agaricomycetidae</taxon>
        <taxon>Boletales</taxon>
        <taxon>Sclerodermatineae</taxon>
        <taxon>Pisolithaceae</taxon>
        <taxon>Pisolithus</taxon>
    </lineage>
</organism>
<sequence length="392" mass="43184">FHPIPIITVAPPSSPSPSNLLHALTEELEATELNGLGDDPVVAVLRHQIRREECQSLTALLTGLTHQYPNFFHVYFDSDYALAGQRGIDQDDHYYQDFLLLHTYFVQCIPGSPWNDHDKFSGSAYVRFYPNPCSDPADQSPPPNDPILSPDPPDNPDPPSPHSQLNTRSLEGQDPSLSPPIEPTYLEVPPTDSSEPSLLFQVDDPPPDPDLSDSCPLHCTSHCVTSEMFDDLPGESISFSEMMLHLTSTNHVSLPDGLGEDEVLKLGPIFQGCQFIDRIIREEADEEGPDLLIFISIIGCPPYVEASHHPSSHFDHLPATLSPILSDMFELGANSCFHHPNHALIMPAPPPDPGHAPDIMDDGEKIAMPGSYNQVSLHRTLTGWVAQLQDPE</sequence>
<protein>
    <submittedName>
        <fullName evidence="2">Uncharacterized protein</fullName>
    </submittedName>
</protein>
<reference evidence="2 3" key="1">
    <citation type="submission" date="2014-04" db="EMBL/GenBank/DDBJ databases">
        <authorList>
            <consortium name="DOE Joint Genome Institute"/>
            <person name="Kuo A."/>
            <person name="Kohler A."/>
            <person name="Costa M.D."/>
            <person name="Nagy L.G."/>
            <person name="Floudas D."/>
            <person name="Copeland A."/>
            <person name="Barry K.W."/>
            <person name="Cichocki N."/>
            <person name="Veneault-Fourrey C."/>
            <person name="LaButti K."/>
            <person name="Lindquist E.A."/>
            <person name="Lipzen A."/>
            <person name="Lundell T."/>
            <person name="Morin E."/>
            <person name="Murat C."/>
            <person name="Sun H."/>
            <person name="Tunlid A."/>
            <person name="Henrissat B."/>
            <person name="Grigoriev I.V."/>
            <person name="Hibbett D.S."/>
            <person name="Martin F."/>
            <person name="Nordberg H.P."/>
            <person name="Cantor M.N."/>
            <person name="Hua S.X."/>
        </authorList>
    </citation>
    <scope>NUCLEOTIDE SEQUENCE [LARGE SCALE GENOMIC DNA]</scope>
    <source>
        <strain evidence="2 3">441</strain>
    </source>
</reference>
<dbReference type="OrthoDB" id="2705722at2759"/>